<accession>A0A8T2U9S4</accession>
<feature type="region of interest" description="Disordered" evidence="6">
    <location>
        <begin position="362"/>
        <end position="383"/>
    </location>
</feature>
<evidence type="ECO:0000256" key="4">
    <source>
        <dbReference type="ARBA" id="ARBA00023163"/>
    </source>
</evidence>
<keyword evidence="3" id="KW-0238">DNA-binding</keyword>
<dbReference type="GO" id="GO:0005634">
    <property type="term" value="C:nucleus"/>
    <property type="evidence" value="ECO:0007669"/>
    <property type="project" value="UniProtKB-SubCell"/>
</dbReference>
<feature type="domain" description="BHLH" evidence="7">
    <location>
        <begin position="375"/>
        <end position="424"/>
    </location>
</feature>
<dbReference type="Gene3D" id="4.10.280.10">
    <property type="entry name" value="Helix-loop-helix DNA-binding domain"/>
    <property type="match status" value="1"/>
</dbReference>
<keyword evidence="2" id="KW-0805">Transcription regulation</keyword>
<feature type="region of interest" description="Disordered" evidence="6">
    <location>
        <begin position="290"/>
        <end position="314"/>
    </location>
</feature>
<dbReference type="SMART" id="SM00353">
    <property type="entry name" value="HLH"/>
    <property type="match status" value="1"/>
</dbReference>
<dbReference type="EMBL" id="CM035413">
    <property type="protein sequence ID" value="KAH7431270.1"/>
    <property type="molecule type" value="Genomic_DNA"/>
</dbReference>
<dbReference type="PANTHER" id="PTHR45914">
    <property type="entry name" value="TRANSCRIPTION FACTOR HEC3-RELATED"/>
    <property type="match status" value="1"/>
</dbReference>
<evidence type="ECO:0000256" key="3">
    <source>
        <dbReference type="ARBA" id="ARBA00023125"/>
    </source>
</evidence>
<dbReference type="GO" id="GO:0048766">
    <property type="term" value="P:root hair initiation"/>
    <property type="evidence" value="ECO:0007669"/>
    <property type="project" value="UniProtKB-ARBA"/>
</dbReference>
<feature type="compositionally biased region" description="Polar residues" evidence="6">
    <location>
        <begin position="461"/>
        <end position="471"/>
    </location>
</feature>
<sequence>MDIKIHNNMLYSLIPSHKFQHGGDRKLQQSACPLSFSTHAGSQSFTELVMAPLISQCFDARPLLDSGLETSFICHHVIHHPSGLIEGMDETQLHVSSSSSQNSAISNSASISSSLWPDRKLSELCSMKQTALEDEKGINIPHDCITDQDVAGIKRRSCLEAFSFPSELNLTTWRKIMTLDHGNSEALHSIDETEESINRMPYPSMFFNEENKAFKGEACYGNGEEALSGVTSVKGKVMGARSEWRVSPQFSVKQTSSPQQQLDFCILHEEASGKAMKQSCRIAISGAEAAHPTSSGVPSLTSKQNGTRKRLPPTVTNIQPFIAPQPKRAHIESNELGDTSMRTVTSIATRSNTSCRKAMGRALNTNGKPRAPQGSANDPQSLAARNRRERINARLKILQELVPNGSKVDLVTMLEKAINYVKHLQLQLRVLSNDDLWQANQDNPSDIAVTQNDEESEEAYSPQNNMAGNNLSEDHSTSAQ</sequence>
<dbReference type="GO" id="GO:0003677">
    <property type="term" value="F:DNA binding"/>
    <property type="evidence" value="ECO:0007669"/>
    <property type="project" value="UniProtKB-KW"/>
</dbReference>
<evidence type="ECO:0000313" key="9">
    <source>
        <dbReference type="Proteomes" id="UP000825935"/>
    </source>
</evidence>
<comment type="caution">
    <text evidence="8">The sequence shown here is derived from an EMBL/GenBank/DDBJ whole genome shotgun (WGS) entry which is preliminary data.</text>
</comment>
<keyword evidence="4" id="KW-0804">Transcription</keyword>
<dbReference type="InterPro" id="IPR036638">
    <property type="entry name" value="HLH_DNA-bd_sf"/>
</dbReference>
<evidence type="ECO:0000259" key="7">
    <source>
        <dbReference type="PROSITE" id="PS50888"/>
    </source>
</evidence>
<dbReference type="InterPro" id="IPR045843">
    <property type="entry name" value="IND-like"/>
</dbReference>
<evidence type="ECO:0000313" key="8">
    <source>
        <dbReference type="EMBL" id="KAH7431270.1"/>
    </source>
</evidence>
<dbReference type="InterPro" id="IPR011598">
    <property type="entry name" value="bHLH_dom"/>
</dbReference>
<evidence type="ECO:0000256" key="2">
    <source>
        <dbReference type="ARBA" id="ARBA00023015"/>
    </source>
</evidence>
<dbReference type="AlphaFoldDB" id="A0A8T2U9S4"/>
<feature type="compositionally biased region" description="Polar residues" evidence="6">
    <location>
        <begin position="292"/>
        <end position="305"/>
    </location>
</feature>
<comment type="subcellular location">
    <subcellularLocation>
        <location evidence="1">Nucleus</location>
    </subcellularLocation>
</comment>
<reference evidence="8" key="1">
    <citation type="submission" date="2021-08" db="EMBL/GenBank/DDBJ databases">
        <title>WGS assembly of Ceratopteris richardii.</title>
        <authorList>
            <person name="Marchant D.B."/>
            <person name="Chen G."/>
            <person name="Jenkins J."/>
            <person name="Shu S."/>
            <person name="Leebens-Mack J."/>
            <person name="Grimwood J."/>
            <person name="Schmutz J."/>
            <person name="Soltis P."/>
            <person name="Soltis D."/>
            <person name="Chen Z.-H."/>
        </authorList>
    </citation>
    <scope>NUCLEOTIDE SEQUENCE</scope>
    <source>
        <strain evidence="8">Whitten #5841</strain>
        <tissue evidence="8">Leaf</tissue>
    </source>
</reference>
<dbReference type="PROSITE" id="PS50888">
    <property type="entry name" value="BHLH"/>
    <property type="match status" value="1"/>
</dbReference>
<dbReference type="GO" id="GO:0046983">
    <property type="term" value="F:protein dimerization activity"/>
    <property type="evidence" value="ECO:0007669"/>
    <property type="project" value="InterPro"/>
</dbReference>
<dbReference type="GO" id="GO:0003700">
    <property type="term" value="F:DNA-binding transcription factor activity"/>
    <property type="evidence" value="ECO:0007669"/>
    <property type="project" value="InterPro"/>
</dbReference>
<evidence type="ECO:0000256" key="6">
    <source>
        <dbReference type="SAM" id="MobiDB-lite"/>
    </source>
</evidence>
<evidence type="ECO:0000256" key="1">
    <source>
        <dbReference type="ARBA" id="ARBA00004123"/>
    </source>
</evidence>
<dbReference type="CDD" id="cd11454">
    <property type="entry name" value="bHLH_AtIND_like"/>
    <property type="match status" value="1"/>
</dbReference>
<proteinExistence type="predicted"/>
<feature type="region of interest" description="Disordered" evidence="6">
    <location>
        <begin position="442"/>
        <end position="480"/>
    </location>
</feature>
<dbReference type="SUPFAM" id="SSF47459">
    <property type="entry name" value="HLH, helix-loop-helix DNA-binding domain"/>
    <property type="match status" value="1"/>
</dbReference>
<dbReference type="PANTHER" id="PTHR45914:SF59">
    <property type="entry name" value="TRANSCRIPTION FACTOR BHLH83-LIKE"/>
    <property type="match status" value="1"/>
</dbReference>
<dbReference type="FunFam" id="4.10.280.10:FF:000046">
    <property type="entry name" value="Transcription factor bHLH83"/>
    <property type="match status" value="1"/>
</dbReference>
<organism evidence="8 9">
    <name type="scientific">Ceratopteris richardii</name>
    <name type="common">Triangle waterfern</name>
    <dbReference type="NCBI Taxonomy" id="49495"/>
    <lineage>
        <taxon>Eukaryota</taxon>
        <taxon>Viridiplantae</taxon>
        <taxon>Streptophyta</taxon>
        <taxon>Embryophyta</taxon>
        <taxon>Tracheophyta</taxon>
        <taxon>Polypodiopsida</taxon>
        <taxon>Polypodiidae</taxon>
        <taxon>Polypodiales</taxon>
        <taxon>Pteridineae</taxon>
        <taxon>Pteridaceae</taxon>
        <taxon>Parkerioideae</taxon>
        <taxon>Ceratopteris</taxon>
    </lineage>
</organism>
<keyword evidence="5" id="KW-0539">Nucleus</keyword>
<feature type="compositionally biased region" description="Polar residues" evidence="6">
    <location>
        <begin position="442"/>
        <end position="451"/>
    </location>
</feature>
<dbReference type="Pfam" id="PF00010">
    <property type="entry name" value="HLH"/>
    <property type="match status" value="1"/>
</dbReference>
<gene>
    <name evidence="8" type="ORF">KP509_08G040100</name>
</gene>
<evidence type="ECO:0000256" key="5">
    <source>
        <dbReference type="ARBA" id="ARBA00023242"/>
    </source>
</evidence>
<protein>
    <recommendedName>
        <fullName evidence="7">BHLH domain-containing protein</fullName>
    </recommendedName>
</protein>
<keyword evidence="9" id="KW-1185">Reference proteome</keyword>
<name>A0A8T2U9S4_CERRI</name>
<dbReference type="Proteomes" id="UP000825935">
    <property type="component" value="Chromosome 8"/>
</dbReference>